<reference evidence="3 4" key="1">
    <citation type="journal article" date="2013" name="Mar. Genomics">
        <title>Expression of sulfatases in Rhodopirellula baltica and the diversity of sulfatases in the genus Rhodopirellula.</title>
        <authorList>
            <person name="Wegner C.E."/>
            <person name="Richter-Heitmann T."/>
            <person name="Klindworth A."/>
            <person name="Klockow C."/>
            <person name="Richter M."/>
            <person name="Achstetter T."/>
            <person name="Glockner F.O."/>
            <person name="Harder J."/>
        </authorList>
    </citation>
    <scope>NUCLEOTIDE SEQUENCE [LARGE SCALE GENOMIC DNA]</scope>
    <source>
        <strain evidence="3 4">SM41</strain>
    </source>
</reference>
<accession>M5TW25</accession>
<feature type="transmembrane region" description="Helical" evidence="1">
    <location>
        <begin position="119"/>
        <end position="139"/>
    </location>
</feature>
<dbReference type="PANTHER" id="PTHR37464">
    <property type="entry name" value="BLL2463 PROTEIN"/>
    <property type="match status" value="1"/>
</dbReference>
<feature type="transmembrane region" description="Helical" evidence="1">
    <location>
        <begin position="86"/>
        <end position="107"/>
    </location>
</feature>
<dbReference type="InterPro" id="IPR036465">
    <property type="entry name" value="vWFA_dom_sf"/>
</dbReference>
<dbReference type="Pfam" id="PF07584">
    <property type="entry name" value="BatA"/>
    <property type="match status" value="1"/>
</dbReference>
<keyword evidence="4" id="KW-1185">Reference proteome</keyword>
<dbReference type="PATRIC" id="fig|1263870.3.peg.5480"/>
<dbReference type="InterPro" id="IPR011933">
    <property type="entry name" value="Double_TM_dom"/>
</dbReference>
<dbReference type="PANTHER" id="PTHR37464:SF1">
    <property type="entry name" value="BLL2463 PROTEIN"/>
    <property type="match status" value="1"/>
</dbReference>
<sequence>MSFLSATLLIGTLAAGIPVALHLLARQPPRRVVFPSVAFLQRQLTTQTSRLRIRRWWLLALRIIALIVFALVLARPHIDSAMSSAWTTVGLVALATLALLILASVAFSKGLGRRLAWSLLAVGVLLALVTGIGAVRAIATGRKPEFANNRPLALALVIDNSPASAWTSAGGFRVEESDAESSSGSSTDTLNTLFTSTSAGTRLSTVKSHAREIIDRLPSGSRVAIIDRSTSPAGFSLDLAAARSRIAQLKPIASPMSITDRTRSAIELVRTSDLGERHVVVISDLARPTWENDIPETIERSPLRPSNHEDVPIHVLNVHETSVLGSSDTASTADKAQRTGTELPAINPWLSPPQVADVAPSPGVAIPIRFDVGMWRESPTGAPSGAGGGTAIDAKGFTATVQMSLYQRDPSLPVVRDGNLVLPPLRSVDRASIQLSGSGTNFRDEVILTLPPLARGTHHAVIELVGDDRFMWDNWRFLTIDLPEPPNVLIVGDDADETRVLATAMTAPHSPGDESASYRVQTVVYRDLAAVNWKTFDMVALIDPPLRYSKNEKQIAGTNEGLSSAILEQIAGVVTRGGGLMVSLGPGSEVLTEAQPGLAQKGDTASRWIVPPLVRSWRVPSPGTFWRISSPTHPVFSSLMRPSSMPNWSDFRVQRYWQVGTEDFPAGSESDSAPLASSWEILARYAAASNNSADSPAAVLTRRLGEGRIAVTTTPLPALGQKTRKWNELFSASDAWPAFMTVRGLAAFLTGIDRRDATILTGQTAVVTPDTSTTAISPASTTRFNGGVAKETRDTFNGSATELPASLELYSPGQNTGRTIPWTRSDITVRDTDTPGTYFLRGTNLWSGFSANLSPEWSRGETTSIETLRAWFGDSNWSLQRDSQSLSLTGSGGGSTAVSLHAPLTLLVVIVFLAEQLLSNRFYRGARDREDA</sequence>
<dbReference type="InterPro" id="IPR029062">
    <property type="entry name" value="Class_I_gatase-like"/>
</dbReference>
<dbReference type="OrthoDB" id="242438at2"/>
<keyword evidence="1" id="KW-0812">Transmembrane</keyword>
<dbReference type="NCBIfam" id="TIGR02226">
    <property type="entry name" value="two_anch"/>
    <property type="match status" value="1"/>
</dbReference>
<feature type="transmembrane region" description="Helical" evidence="1">
    <location>
        <begin position="56"/>
        <end position="74"/>
    </location>
</feature>
<organism evidence="3 4">
    <name type="scientific">Rhodopirellula sallentina SM41</name>
    <dbReference type="NCBI Taxonomy" id="1263870"/>
    <lineage>
        <taxon>Bacteria</taxon>
        <taxon>Pseudomonadati</taxon>
        <taxon>Planctomycetota</taxon>
        <taxon>Planctomycetia</taxon>
        <taxon>Pirellulales</taxon>
        <taxon>Pirellulaceae</taxon>
        <taxon>Rhodopirellula</taxon>
    </lineage>
</organism>
<evidence type="ECO:0000313" key="3">
    <source>
        <dbReference type="EMBL" id="EMI53375.1"/>
    </source>
</evidence>
<dbReference type="Gene3D" id="3.40.50.880">
    <property type="match status" value="1"/>
</dbReference>
<evidence type="ECO:0000259" key="2">
    <source>
        <dbReference type="Pfam" id="PF07584"/>
    </source>
</evidence>
<protein>
    <submittedName>
        <fullName evidence="3">Membrane protein containing DUF1550</fullName>
    </submittedName>
</protein>
<feature type="domain" description="Aerotolerance regulator N-terminal" evidence="2">
    <location>
        <begin position="1"/>
        <end position="76"/>
    </location>
</feature>
<dbReference type="SUPFAM" id="SSF52317">
    <property type="entry name" value="Class I glutamine amidotransferase-like"/>
    <property type="match status" value="1"/>
</dbReference>
<evidence type="ECO:0000313" key="4">
    <source>
        <dbReference type="Proteomes" id="UP000011885"/>
    </source>
</evidence>
<keyword evidence="1" id="KW-0472">Membrane</keyword>
<dbReference type="Gene3D" id="3.40.50.410">
    <property type="entry name" value="von Willebrand factor, type A domain"/>
    <property type="match status" value="1"/>
</dbReference>
<name>M5TW25_9BACT</name>
<gene>
    <name evidence="3" type="ORF">RSSM_05181</name>
</gene>
<evidence type="ECO:0000256" key="1">
    <source>
        <dbReference type="SAM" id="Phobius"/>
    </source>
</evidence>
<dbReference type="RefSeq" id="WP_008685343.1">
    <property type="nucleotide sequence ID" value="NZ_ANOH01000360.1"/>
</dbReference>
<feature type="transmembrane region" description="Helical" evidence="1">
    <location>
        <begin position="6"/>
        <end position="25"/>
    </location>
</feature>
<dbReference type="InterPro" id="IPR024163">
    <property type="entry name" value="Aerotolerance_reg_N"/>
</dbReference>
<dbReference type="EMBL" id="ANOH01000360">
    <property type="protein sequence ID" value="EMI53375.1"/>
    <property type="molecule type" value="Genomic_DNA"/>
</dbReference>
<comment type="caution">
    <text evidence="3">The sequence shown here is derived from an EMBL/GenBank/DDBJ whole genome shotgun (WGS) entry which is preliminary data.</text>
</comment>
<keyword evidence="1" id="KW-1133">Transmembrane helix</keyword>
<proteinExistence type="predicted"/>
<dbReference type="AlphaFoldDB" id="M5TW25"/>
<dbReference type="Proteomes" id="UP000011885">
    <property type="component" value="Unassembled WGS sequence"/>
</dbReference>